<dbReference type="EMBL" id="JAJNDC010000001">
    <property type="protein sequence ID" value="MCW9712536.1"/>
    <property type="molecule type" value="Genomic_DNA"/>
</dbReference>
<gene>
    <name evidence="3" type="ORF">LQ318_06435</name>
</gene>
<proteinExistence type="inferred from homology"/>
<protein>
    <submittedName>
        <fullName evidence="3">DinB family protein</fullName>
    </submittedName>
</protein>
<evidence type="ECO:0000256" key="2">
    <source>
        <dbReference type="ARBA" id="ARBA00022723"/>
    </source>
</evidence>
<organism evidence="3 4">
    <name type="scientific">Fodinibius salicampi</name>
    <dbReference type="NCBI Taxonomy" id="1920655"/>
    <lineage>
        <taxon>Bacteria</taxon>
        <taxon>Pseudomonadati</taxon>
        <taxon>Balneolota</taxon>
        <taxon>Balneolia</taxon>
        <taxon>Balneolales</taxon>
        <taxon>Balneolaceae</taxon>
        <taxon>Fodinibius</taxon>
    </lineage>
</organism>
<keyword evidence="2" id="KW-0479">Metal-binding</keyword>
<comment type="caution">
    <text evidence="3">The sequence shown here is derived from an EMBL/GenBank/DDBJ whole genome shotgun (WGS) entry which is preliminary data.</text>
</comment>
<reference evidence="3 4" key="1">
    <citation type="submission" date="2021-11" db="EMBL/GenBank/DDBJ databases">
        <title>Aliifidinibius sp. nov., a new bacterium isolated from saline soil.</title>
        <authorList>
            <person name="Galisteo C."/>
            <person name="De La Haba R."/>
            <person name="Sanchez-Porro C."/>
            <person name="Ventosa A."/>
        </authorList>
    </citation>
    <scope>NUCLEOTIDE SEQUENCE [LARGE SCALE GENOMIC DNA]</scope>
    <source>
        <strain evidence="3 4">KACC 190600</strain>
    </source>
</reference>
<evidence type="ECO:0000313" key="4">
    <source>
        <dbReference type="Proteomes" id="UP001207337"/>
    </source>
</evidence>
<keyword evidence="4" id="KW-1185">Reference proteome</keyword>
<sequence>MGNRTKQEYDYHQWANNRFFEHLVELPDKVYEKEIQSVFSSVAEVIVHIYQTDGMWLSVMSGDSFEETMSVIDQLKERVADRSLGHMQQLYTELAKEYKTFFDDCGDLSKVISINHPKYGSLETPVADLVKHVVNHGTYHRGNITAMLRQQGQAGVPTDYIFYLYEIA</sequence>
<dbReference type="Gene3D" id="1.20.120.450">
    <property type="entry name" value="dinb family like domain"/>
    <property type="match status" value="1"/>
</dbReference>
<dbReference type="SUPFAM" id="SSF109854">
    <property type="entry name" value="DinB/YfiT-like putative metalloenzymes"/>
    <property type="match status" value="1"/>
</dbReference>
<name>A0ABT3PXH4_9BACT</name>
<comment type="similarity">
    <text evidence="1">Belongs to the DinB family.</text>
</comment>
<dbReference type="RefSeq" id="WP_265788570.1">
    <property type="nucleotide sequence ID" value="NZ_BAABRS010000001.1"/>
</dbReference>
<dbReference type="PANTHER" id="PTHR37302:SF1">
    <property type="entry name" value="PROTEIN DINB"/>
    <property type="match status" value="1"/>
</dbReference>
<dbReference type="InterPro" id="IPR034660">
    <property type="entry name" value="DinB/YfiT-like"/>
</dbReference>
<dbReference type="Proteomes" id="UP001207337">
    <property type="component" value="Unassembled WGS sequence"/>
</dbReference>
<dbReference type="InterPro" id="IPR007837">
    <property type="entry name" value="DinB"/>
</dbReference>
<evidence type="ECO:0000256" key="1">
    <source>
        <dbReference type="ARBA" id="ARBA00008635"/>
    </source>
</evidence>
<dbReference type="PANTHER" id="PTHR37302">
    <property type="entry name" value="SLR1116 PROTEIN"/>
    <property type="match status" value="1"/>
</dbReference>
<evidence type="ECO:0000313" key="3">
    <source>
        <dbReference type="EMBL" id="MCW9712536.1"/>
    </source>
</evidence>
<accession>A0ABT3PXH4</accession>
<dbReference type="Pfam" id="PF05163">
    <property type="entry name" value="DinB"/>
    <property type="match status" value="1"/>
</dbReference>